<comment type="caution">
    <text evidence="3">The sequence shown here is derived from an EMBL/GenBank/DDBJ whole genome shotgun (WGS) entry which is preliminary data.</text>
</comment>
<dbReference type="Proteomes" id="UP000572635">
    <property type="component" value="Unassembled WGS sequence"/>
</dbReference>
<evidence type="ECO:0000313" key="3">
    <source>
        <dbReference type="EMBL" id="MBB5435103.1"/>
    </source>
</evidence>
<organism evidence="3 4">
    <name type="scientific">Nocardiopsis composta</name>
    <dbReference type="NCBI Taxonomy" id="157465"/>
    <lineage>
        <taxon>Bacteria</taxon>
        <taxon>Bacillati</taxon>
        <taxon>Actinomycetota</taxon>
        <taxon>Actinomycetes</taxon>
        <taxon>Streptosporangiales</taxon>
        <taxon>Nocardiopsidaceae</taxon>
        <taxon>Nocardiopsis</taxon>
    </lineage>
</organism>
<dbReference type="AlphaFoldDB" id="A0A7W8QR65"/>
<dbReference type="InterPro" id="IPR036380">
    <property type="entry name" value="Isochorismatase-like_sf"/>
</dbReference>
<feature type="domain" description="Isochorismatase-like" evidence="2">
    <location>
        <begin position="14"/>
        <end position="187"/>
    </location>
</feature>
<proteinExistence type="predicted"/>
<name>A0A7W8QR65_9ACTN</name>
<dbReference type="RefSeq" id="WP_184396529.1">
    <property type="nucleotide sequence ID" value="NZ_BAAAJD010000008.1"/>
</dbReference>
<protein>
    <submittedName>
        <fullName evidence="3">Nicotinamidase-related amidase</fullName>
    </submittedName>
</protein>
<keyword evidence="4" id="KW-1185">Reference proteome</keyword>
<sequence>MPFDLRTALAPERTAVLAMELQQGVIGEGARFPELAAAADRAGLRANAARVLDAARGAGVPVVHCTAAFRADRRGSHTGNSPFIRRLLRDPGHMLEGTRAVEVLDGLRDPGDLESRRHHGFSPFTGTGLDTVLRAMGTGTVVALGLSVNLGVLGLALEAVGLGYRVVVAEDAVAGVPEEYARAVMENSIALLAARAPAADIAAAWAG</sequence>
<dbReference type="EMBL" id="JACHDB010000001">
    <property type="protein sequence ID" value="MBB5435103.1"/>
    <property type="molecule type" value="Genomic_DNA"/>
</dbReference>
<gene>
    <name evidence="3" type="ORF">HDA36_005187</name>
</gene>
<dbReference type="SUPFAM" id="SSF52499">
    <property type="entry name" value="Isochorismatase-like hydrolases"/>
    <property type="match status" value="1"/>
</dbReference>
<dbReference type="InterPro" id="IPR000868">
    <property type="entry name" value="Isochorismatase-like_dom"/>
</dbReference>
<dbReference type="Gene3D" id="3.40.50.850">
    <property type="entry name" value="Isochorismatase-like"/>
    <property type="match status" value="1"/>
</dbReference>
<evidence type="ECO:0000313" key="4">
    <source>
        <dbReference type="Proteomes" id="UP000572635"/>
    </source>
</evidence>
<dbReference type="PANTHER" id="PTHR43540:SF6">
    <property type="entry name" value="ISOCHORISMATASE-LIKE DOMAIN-CONTAINING PROTEIN"/>
    <property type="match status" value="1"/>
</dbReference>
<reference evidence="3 4" key="1">
    <citation type="submission" date="2020-08" db="EMBL/GenBank/DDBJ databases">
        <title>Sequencing the genomes of 1000 actinobacteria strains.</title>
        <authorList>
            <person name="Klenk H.-P."/>
        </authorList>
    </citation>
    <scope>NUCLEOTIDE SEQUENCE [LARGE SCALE GENOMIC DNA]</scope>
    <source>
        <strain evidence="3 4">DSM 44551</strain>
    </source>
</reference>
<accession>A0A7W8QR65</accession>
<dbReference type="InterPro" id="IPR050272">
    <property type="entry name" value="Isochorismatase-like_hydrls"/>
</dbReference>
<evidence type="ECO:0000256" key="1">
    <source>
        <dbReference type="ARBA" id="ARBA00022801"/>
    </source>
</evidence>
<dbReference type="GO" id="GO:0016787">
    <property type="term" value="F:hydrolase activity"/>
    <property type="evidence" value="ECO:0007669"/>
    <property type="project" value="UniProtKB-KW"/>
</dbReference>
<evidence type="ECO:0000259" key="2">
    <source>
        <dbReference type="Pfam" id="PF00857"/>
    </source>
</evidence>
<dbReference type="PANTHER" id="PTHR43540">
    <property type="entry name" value="PEROXYUREIDOACRYLATE/UREIDOACRYLATE AMIDOHYDROLASE-RELATED"/>
    <property type="match status" value="1"/>
</dbReference>
<dbReference type="Pfam" id="PF00857">
    <property type="entry name" value="Isochorismatase"/>
    <property type="match status" value="1"/>
</dbReference>
<keyword evidence="1" id="KW-0378">Hydrolase</keyword>
<dbReference type="CDD" id="cd00431">
    <property type="entry name" value="cysteine_hydrolases"/>
    <property type="match status" value="1"/>
</dbReference>